<feature type="compositionally biased region" description="Basic and acidic residues" evidence="1">
    <location>
        <begin position="48"/>
        <end position="63"/>
    </location>
</feature>
<dbReference type="Proteomes" id="UP001499978">
    <property type="component" value="Unassembled WGS sequence"/>
</dbReference>
<organism evidence="2 3">
    <name type="scientific">Pilimelia columellifera subsp. columellifera</name>
    <dbReference type="NCBI Taxonomy" id="706583"/>
    <lineage>
        <taxon>Bacteria</taxon>
        <taxon>Bacillati</taxon>
        <taxon>Actinomycetota</taxon>
        <taxon>Actinomycetes</taxon>
        <taxon>Micromonosporales</taxon>
        <taxon>Micromonosporaceae</taxon>
        <taxon>Pilimelia</taxon>
    </lineage>
</organism>
<evidence type="ECO:0000256" key="1">
    <source>
        <dbReference type="SAM" id="MobiDB-lite"/>
    </source>
</evidence>
<sequence length="76" mass="8552">MSQPQEDLTFEALALEERLELAGQDPEAPEADLFEQAILANPSEETDEPHPLPEDASEWDAHEQSMIVGLDDDDYR</sequence>
<evidence type="ECO:0000313" key="3">
    <source>
        <dbReference type="Proteomes" id="UP001499978"/>
    </source>
</evidence>
<proteinExistence type="predicted"/>
<protein>
    <recommendedName>
        <fullName evidence="4">Clathrin light chain</fullName>
    </recommendedName>
</protein>
<reference evidence="3" key="1">
    <citation type="journal article" date="2019" name="Int. J. Syst. Evol. Microbiol.">
        <title>The Global Catalogue of Microorganisms (GCM) 10K type strain sequencing project: providing services to taxonomists for standard genome sequencing and annotation.</title>
        <authorList>
            <consortium name="The Broad Institute Genomics Platform"/>
            <consortium name="The Broad Institute Genome Sequencing Center for Infectious Disease"/>
            <person name="Wu L."/>
            <person name="Ma J."/>
        </authorList>
    </citation>
    <scope>NUCLEOTIDE SEQUENCE [LARGE SCALE GENOMIC DNA]</scope>
    <source>
        <strain evidence="3">JCM 3367</strain>
    </source>
</reference>
<evidence type="ECO:0008006" key="4">
    <source>
        <dbReference type="Google" id="ProtNLM"/>
    </source>
</evidence>
<name>A0ABP6AFP2_9ACTN</name>
<gene>
    <name evidence="2" type="ORF">GCM10010201_05020</name>
</gene>
<dbReference type="RefSeq" id="WP_344167438.1">
    <property type="nucleotide sequence ID" value="NZ_BAAARY010000001.1"/>
</dbReference>
<feature type="region of interest" description="Disordered" evidence="1">
    <location>
        <begin position="37"/>
        <end position="76"/>
    </location>
</feature>
<comment type="caution">
    <text evidence="2">The sequence shown here is derived from an EMBL/GenBank/DDBJ whole genome shotgun (WGS) entry which is preliminary data.</text>
</comment>
<keyword evidence="3" id="KW-1185">Reference proteome</keyword>
<evidence type="ECO:0000313" key="2">
    <source>
        <dbReference type="EMBL" id="GAA2512627.1"/>
    </source>
</evidence>
<accession>A0ABP6AFP2</accession>
<dbReference type="EMBL" id="BAAARY010000001">
    <property type="protein sequence ID" value="GAA2512627.1"/>
    <property type="molecule type" value="Genomic_DNA"/>
</dbReference>